<proteinExistence type="predicted"/>
<dbReference type="OrthoDB" id="9800919at2"/>
<dbReference type="EMBL" id="JJML01000024">
    <property type="protein sequence ID" value="KGF72579.1"/>
    <property type="molecule type" value="Genomic_DNA"/>
</dbReference>
<keyword evidence="6" id="KW-1185">Reference proteome</keyword>
<dbReference type="GO" id="GO:0003677">
    <property type="term" value="F:DNA binding"/>
    <property type="evidence" value="ECO:0007669"/>
    <property type="project" value="UniProtKB-KW"/>
</dbReference>
<keyword evidence="3" id="KW-0812">Transmembrane</keyword>
<sequence length="179" mass="19586">MKPALQKGQLTTWKDDRGFGFIKPDNGVKEVFLHISALKGASLRPKVGDTILYEKVAEPDGKIRAARASIKGVVPQPLPTKRKNRKGSLLETFVGVVILAAIALITMQFSRSRSPSPITSITQPGCVIKGNISIEAGNKLYHLPGMQDYKSTVIDPVTGERWFCSESEAISNGWRKAPR</sequence>
<keyword evidence="3" id="KW-0472">Membrane</keyword>
<feature type="transmembrane region" description="Helical" evidence="3">
    <location>
        <begin position="89"/>
        <end position="109"/>
    </location>
</feature>
<dbReference type="GO" id="GO:0043488">
    <property type="term" value="P:regulation of mRNA stability"/>
    <property type="evidence" value="ECO:0007669"/>
    <property type="project" value="TreeGrafter"/>
</dbReference>
<evidence type="ECO:0000313" key="5">
    <source>
        <dbReference type="EMBL" id="KGF72579.1"/>
    </source>
</evidence>
<dbReference type="InterPro" id="IPR052069">
    <property type="entry name" value="Ca-reg_mRNA-binding_domain"/>
</dbReference>
<dbReference type="Proteomes" id="UP000030170">
    <property type="component" value="Unassembled WGS sequence"/>
</dbReference>
<evidence type="ECO:0000256" key="1">
    <source>
        <dbReference type="ARBA" id="ARBA00022553"/>
    </source>
</evidence>
<dbReference type="PANTHER" id="PTHR12962:SF1">
    <property type="entry name" value="COLD SHOCK DOMAIN-CONTAINING PROTEIN CG9705"/>
    <property type="match status" value="1"/>
</dbReference>
<dbReference type="STRING" id="1497020.DO97_07875"/>
<dbReference type="PROSITE" id="PS51857">
    <property type="entry name" value="CSD_2"/>
    <property type="match status" value="1"/>
</dbReference>
<accession>A0A098TJV2</accession>
<comment type="subcellular location">
    <subcellularLocation>
        <location evidence="2">Cytoplasm</location>
    </subcellularLocation>
</comment>
<reference evidence="5 6" key="1">
    <citation type="journal article" date="2014" name="Mol. Ecol.">
        <title>Evolution of Synechococcus.</title>
        <authorList>
            <person name="Dvorak P."/>
            <person name="Casamatta D."/>
            <person name="Hasler P."/>
            <person name="Poulickova A."/>
            <person name="Ondrej V."/>
            <person name="Sanges R."/>
        </authorList>
    </citation>
    <scope>NUCLEOTIDE SEQUENCE [LARGE SCALE GENOMIC DNA]</scope>
    <source>
        <strain evidence="5 6">CAUP A 1101</strain>
    </source>
</reference>
<name>A0A098TJV2_9CYAN</name>
<dbReference type="PROSITE" id="PS00352">
    <property type="entry name" value="CSD_1"/>
    <property type="match status" value="1"/>
</dbReference>
<dbReference type="GO" id="GO:0003730">
    <property type="term" value="F:mRNA 3'-UTR binding"/>
    <property type="evidence" value="ECO:0007669"/>
    <property type="project" value="TreeGrafter"/>
</dbReference>
<keyword evidence="5" id="KW-0238">DNA-binding</keyword>
<comment type="caution">
    <text evidence="5">The sequence shown here is derived from an EMBL/GenBank/DDBJ whole genome shotgun (WGS) entry which is preliminary data.</text>
</comment>
<dbReference type="Pfam" id="PF00313">
    <property type="entry name" value="CSD"/>
    <property type="match status" value="1"/>
</dbReference>
<keyword evidence="1" id="KW-0597">Phosphoprotein</keyword>
<dbReference type="Gene3D" id="2.40.50.140">
    <property type="entry name" value="Nucleic acid-binding proteins"/>
    <property type="match status" value="1"/>
</dbReference>
<dbReference type="GO" id="GO:0005737">
    <property type="term" value="C:cytoplasm"/>
    <property type="evidence" value="ECO:0007669"/>
    <property type="project" value="UniProtKB-SubCell"/>
</dbReference>
<evidence type="ECO:0000256" key="3">
    <source>
        <dbReference type="SAM" id="Phobius"/>
    </source>
</evidence>
<evidence type="ECO:0000259" key="4">
    <source>
        <dbReference type="PROSITE" id="PS51857"/>
    </source>
</evidence>
<evidence type="ECO:0000256" key="2">
    <source>
        <dbReference type="RuleBase" id="RU000408"/>
    </source>
</evidence>
<dbReference type="InterPro" id="IPR002059">
    <property type="entry name" value="CSP_DNA-bd"/>
</dbReference>
<dbReference type="PANTHER" id="PTHR12962">
    <property type="entry name" value="CALCIUM-REGULATED HEAT STABLE PROTEIN CRHSP-24-RELATED"/>
    <property type="match status" value="1"/>
</dbReference>
<organism evidence="5 6">
    <name type="scientific">Neosynechococcus sphagnicola sy1</name>
    <dbReference type="NCBI Taxonomy" id="1497020"/>
    <lineage>
        <taxon>Bacteria</taxon>
        <taxon>Bacillati</taxon>
        <taxon>Cyanobacteriota</taxon>
        <taxon>Cyanophyceae</taxon>
        <taxon>Neosynechococcales</taxon>
        <taxon>Neosynechococcaceae</taxon>
        <taxon>Neosynechococcus</taxon>
    </lineage>
</organism>
<dbReference type="SMART" id="SM00357">
    <property type="entry name" value="CSP"/>
    <property type="match status" value="1"/>
</dbReference>
<dbReference type="CDD" id="cd04458">
    <property type="entry name" value="CSP_CDS"/>
    <property type="match status" value="1"/>
</dbReference>
<dbReference type="AlphaFoldDB" id="A0A098TJV2"/>
<dbReference type="InterPro" id="IPR012340">
    <property type="entry name" value="NA-bd_OB-fold"/>
</dbReference>
<dbReference type="SUPFAM" id="SSF50249">
    <property type="entry name" value="Nucleic acid-binding proteins"/>
    <property type="match status" value="1"/>
</dbReference>
<dbReference type="InterPro" id="IPR011129">
    <property type="entry name" value="CSD"/>
</dbReference>
<dbReference type="InterPro" id="IPR019844">
    <property type="entry name" value="CSD_CS"/>
</dbReference>
<protein>
    <submittedName>
        <fullName evidence="5">DNA-binding protein</fullName>
    </submittedName>
</protein>
<dbReference type="RefSeq" id="WP_036533504.1">
    <property type="nucleotide sequence ID" value="NZ_JJML01000024.1"/>
</dbReference>
<evidence type="ECO:0000313" key="6">
    <source>
        <dbReference type="Proteomes" id="UP000030170"/>
    </source>
</evidence>
<gene>
    <name evidence="5" type="ORF">DO97_07875</name>
</gene>
<feature type="domain" description="CSD" evidence="4">
    <location>
        <begin position="5"/>
        <end position="70"/>
    </location>
</feature>
<keyword evidence="3" id="KW-1133">Transmembrane helix</keyword>